<dbReference type="EMBL" id="CAKOGL010000023">
    <property type="protein sequence ID" value="CAH2101229.1"/>
    <property type="molecule type" value="Genomic_DNA"/>
</dbReference>
<proteinExistence type="predicted"/>
<dbReference type="Proteomes" id="UP001153954">
    <property type="component" value="Unassembled WGS sequence"/>
</dbReference>
<protein>
    <recommendedName>
        <fullName evidence="3">Reverse transcriptase</fullName>
    </recommendedName>
</protein>
<evidence type="ECO:0000313" key="1">
    <source>
        <dbReference type="EMBL" id="CAH2101229.1"/>
    </source>
</evidence>
<accession>A0AAU9UUG2</accession>
<dbReference type="GO" id="GO:0071897">
    <property type="term" value="P:DNA biosynthetic process"/>
    <property type="evidence" value="ECO:0007669"/>
    <property type="project" value="UniProtKB-ARBA"/>
</dbReference>
<evidence type="ECO:0008006" key="3">
    <source>
        <dbReference type="Google" id="ProtNLM"/>
    </source>
</evidence>
<evidence type="ECO:0000313" key="2">
    <source>
        <dbReference type="Proteomes" id="UP001153954"/>
    </source>
</evidence>
<dbReference type="PANTHER" id="PTHR37984">
    <property type="entry name" value="PROTEIN CBG26694"/>
    <property type="match status" value="1"/>
</dbReference>
<name>A0AAU9UUG2_EUPED</name>
<reference evidence="1" key="1">
    <citation type="submission" date="2022-03" db="EMBL/GenBank/DDBJ databases">
        <authorList>
            <person name="Tunstrom K."/>
        </authorList>
    </citation>
    <scope>NUCLEOTIDE SEQUENCE</scope>
</reference>
<dbReference type="Gene3D" id="3.10.10.10">
    <property type="entry name" value="HIV Type 1 Reverse Transcriptase, subunit A, domain 1"/>
    <property type="match status" value="1"/>
</dbReference>
<organism evidence="1 2">
    <name type="scientific">Euphydryas editha</name>
    <name type="common">Edith's checkerspot</name>
    <dbReference type="NCBI Taxonomy" id="104508"/>
    <lineage>
        <taxon>Eukaryota</taxon>
        <taxon>Metazoa</taxon>
        <taxon>Ecdysozoa</taxon>
        <taxon>Arthropoda</taxon>
        <taxon>Hexapoda</taxon>
        <taxon>Insecta</taxon>
        <taxon>Pterygota</taxon>
        <taxon>Neoptera</taxon>
        <taxon>Endopterygota</taxon>
        <taxon>Lepidoptera</taxon>
        <taxon>Glossata</taxon>
        <taxon>Ditrysia</taxon>
        <taxon>Papilionoidea</taxon>
        <taxon>Nymphalidae</taxon>
        <taxon>Nymphalinae</taxon>
        <taxon>Euphydryas</taxon>
    </lineage>
</organism>
<dbReference type="SUPFAM" id="SSF56672">
    <property type="entry name" value="DNA/RNA polymerases"/>
    <property type="match status" value="1"/>
</dbReference>
<gene>
    <name evidence="1" type="ORF">EEDITHA_LOCUS16005</name>
</gene>
<dbReference type="AlphaFoldDB" id="A0AAU9UUG2"/>
<sequence length="128" mass="14860">MLKQKRVNISNYTKASDIILYPYGSKTPLDVRDVVLVEIPVDETCKPVSQPYRRIPIPTEKKVKQKIQELLNSDIIEEVHGPSTWISLVVPILQDNDDLRLCILMRRVNLAVMRENHPFTLYGQCYPR</sequence>
<comment type="caution">
    <text evidence="1">The sequence shown here is derived from an EMBL/GenBank/DDBJ whole genome shotgun (WGS) entry which is preliminary data.</text>
</comment>
<keyword evidence="2" id="KW-1185">Reference proteome</keyword>
<dbReference type="InterPro" id="IPR043502">
    <property type="entry name" value="DNA/RNA_pol_sf"/>
</dbReference>
<dbReference type="PANTHER" id="PTHR37984:SF11">
    <property type="entry name" value="INTEGRASE CATALYTIC DOMAIN-CONTAINING PROTEIN"/>
    <property type="match status" value="1"/>
</dbReference>
<dbReference type="InterPro" id="IPR050951">
    <property type="entry name" value="Retrovirus_Pol_polyprotein"/>
</dbReference>